<keyword evidence="4" id="KW-0275">Fatty acid biosynthesis</keyword>
<proteinExistence type="predicted"/>
<keyword evidence="1" id="KW-0444">Lipid biosynthesis</keyword>
<dbReference type="Pfam" id="PF04336">
    <property type="entry name" value="ACP_PD"/>
    <property type="match status" value="1"/>
</dbReference>
<keyword evidence="2" id="KW-0378">Hydrolase</keyword>
<evidence type="ECO:0000313" key="6">
    <source>
        <dbReference type="Proteomes" id="UP001595840"/>
    </source>
</evidence>
<reference evidence="6" key="1">
    <citation type="journal article" date="2019" name="Int. J. Syst. Evol. Microbiol.">
        <title>The Global Catalogue of Microorganisms (GCM) 10K type strain sequencing project: providing services to taxonomists for standard genome sequencing and annotation.</title>
        <authorList>
            <consortium name="The Broad Institute Genomics Platform"/>
            <consortium name="The Broad Institute Genome Sequencing Center for Infectious Disease"/>
            <person name="Wu L."/>
            <person name="Ma J."/>
        </authorList>
    </citation>
    <scope>NUCLEOTIDE SEQUENCE [LARGE SCALE GENOMIC DNA]</scope>
    <source>
        <strain evidence="6">CECT 8570</strain>
    </source>
</reference>
<keyword evidence="3" id="KW-0443">Lipid metabolism</keyword>
<evidence type="ECO:0000256" key="1">
    <source>
        <dbReference type="ARBA" id="ARBA00022516"/>
    </source>
</evidence>
<comment type="caution">
    <text evidence="5">The sequence shown here is derived from an EMBL/GenBank/DDBJ whole genome shotgun (WGS) entry which is preliminary data.</text>
</comment>
<protein>
    <submittedName>
        <fullName evidence="5">ACP phosphodiesterase</fullName>
    </submittedName>
</protein>
<dbReference type="EMBL" id="JBHSCX010000003">
    <property type="protein sequence ID" value="MFC4361278.1"/>
    <property type="molecule type" value="Genomic_DNA"/>
</dbReference>
<evidence type="ECO:0000313" key="5">
    <source>
        <dbReference type="EMBL" id="MFC4361278.1"/>
    </source>
</evidence>
<organism evidence="5 6">
    <name type="scientific">Simiduia curdlanivorans</name>
    <dbReference type="NCBI Taxonomy" id="1492769"/>
    <lineage>
        <taxon>Bacteria</taxon>
        <taxon>Pseudomonadati</taxon>
        <taxon>Pseudomonadota</taxon>
        <taxon>Gammaproteobacteria</taxon>
        <taxon>Cellvibrionales</taxon>
        <taxon>Cellvibrionaceae</taxon>
        <taxon>Simiduia</taxon>
    </lineage>
</organism>
<keyword evidence="6" id="KW-1185">Reference proteome</keyword>
<dbReference type="PANTHER" id="PTHR38764:SF1">
    <property type="entry name" value="ACYL CARRIER PROTEIN PHOSPHODIESTERASE"/>
    <property type="match status" value="1"/>
</dbReference>
<dbReference type="RefSeq" id="WP_290259988.1">
    <property type="nucleotide sequence ID" value="NZ_JAUFQG010000004.1"/>
</dbReference>
<keyword evidence="4" id="KW-0276">Fatty acid metabolism</keyword>
<dbReference type="Proteomes" id="UP001595840">
    <property type="component" value="Unassembled WGS sequence"/>
</dbReference>
<evidence type="ECO:0000256" key="4">
    <source>
        <dbReference type="ARBA" id="ARBA00023160"/>
    </source>
</evidence>
<gene>
    <name evidence="5" type="ORF">ACFOX3_03130</name>
</gene>
<name>A0ABV8V283_9GAMM</name>
<dbReference type="InterPro" id="IPR007431">
    <property type="entry name" value="ACP_PD"/>
</dbReference>
<evidence type="ECO:0000256" key="3">
    <source>
        <dbReference type="ARBA" id="ARBA00023098"/>
    </source>
</evidence>
<evidence type="ECO:0000256" key="2">
    <source>
        <dbReference type="ARBA" id="ARBA00022801"/>
    </source>
</evidence>
<sequence length="198" mass="22744">MNYLAHLALSGPDPDMQVGGFLGDWLKGPIESHRVHWAKPVLQGVALHRRIDAWVDAQTEIQSALALLGGKHRRIAGPVIDIAFDHYLAKHFSQYHQQLLADFCQRAFTHLNQHEPSMPEQAQLFLRRAQSHRLFERYAERDTYLSVVGSLRRRISKPELLDGIEHQLIKQDQALEAIFHLFYPRLCRQVNELIAGST</sequence>
<dbReference type="PANTHER" id="PTHR38764">
    <property type="entry name" value="ACYL CARRIER PROTEIN PHOSPHODIESTERASE"/>
    <property type="match status" value="1"/>
</dbReference>
<accession>A0ABV8V283</accession>